<evidence type="ECO:0000313" key="7">
    <source>
        <dbReference type="EMBL" id="HHS51262.1"/>
    </source>
</evidence>
<keyword evidence="4" id="KW-0249">Electron transport</keyword>
<evidence type="ECO:0000256" key="4">
    <source>
        <dbReference type="ARBA" id="ARBA00022982"/>
    </source>
</evidence>
<protein>
    <submittedName>
        <fullName evidence="7">Superoxide reductase</fullName>
    </submittedName>
</protein>
<organism evidence="7">
    <name type="scientific">candidate division WOR-3 bacterium</name>
    <dbReference type="NCBI Taxonomy" id="2052148"/>
    <lineage>
        <taxon>Bacteria</taxon>
        <taxon>Bacteria division WOR-3</taxon>
    </lineage>
</organism>
<dbReference type="PANTHER" id="PTHR36541:SF1">
    <property type="entry name" value="SUPEROXIDE REDUCTASE-RELATED"/>
    <property type="match status" value="1"/>
</dbReference>
<sequence>MKQIGELFQTADWKAEKHVPVIEMLLKAKKGENIKMVVSVGKQIPHPNTTEHHIVWIDVQFLPEGEKFPYHLGRYEFLAHGASTQGPNTSTIYTNPEITVNFKTEKSGTVYAYSYCNIHGLWSNSIELKLE</sequence>
<dbReference type="SUPFAM" id="SSF49367">
    <property type="entry name" value="Superoxide reductase-like"/>
    <property type="match status" value="1"/>
</dbReference>
<dbReference type="Pfam" id="PF01880">
    <property type="entry name" value="Desulfoferrodox"/>
    <property type="match status" value="1"/>
</dbReference>
<dbReference type="InterPro" id="IPR051233">
    <property type="entry name" value="Desulfoferrodoxin_SOR"/>
</dbReference>
<dbReference type="GO" id="GO:0005506">
    <property type="term" value="F:iron ion binding"/>
    <property type="evidence" value="ECO:0007669"/>
    <property type="project" value="InterPro"/>
</dbReference>
<proteinExistence type="inferred from homology"/>
<evidence type="ECO:0000256" key="3">
    <source>
        <dbReference type="ARBA" id="ARBA00022723"/>
    </source>
</evidence>
<keyword evidence="5" id="KW-0408">Iron</keyword>
<dbReference type="CDD" id="cd03172">
    <property type="entry name" value="SORL_classII"/>
    <property type="match status" value="1"/>
</dbReference>
<evidence type="ECO:0000256" key="2">
    <source>
        <dbReference type="ARBA" id="ARBA00022448"/>
    </source>
</evidence>
<accession>A0A7C6ECD3</accession>
<keyword evidence="3" id="KW-0479">Metal-binding</keyword>
<name>A0A7C6ECD3_UNCW3</name>
<gene>
    <name evidence="7" type="ORF">ENW73_00135</name>
</gene>
<dbReference type="InterPro" id="IPR036073">
    <property type="entry name" value="Desulfoferrodoxin_Fe-bd_dom_sf"/>
</dbReference>
<keyword evidence="2" id="KW-0813">Transport</keyword>
<dbReference type="AlphaFoldDB" id="A0A7C6ECD3"/>
<dbReference type="EMBL" id="DTLI01000008">
    <property type="protein sequence ID" value="HHS51262.1"/>
    <property type="molecule type" value="Genomic_DNA"/>
</dbReference>
<dbReference type="InterPro" id="IPR002742">
    <property type="entry name" value="Desulfoferrodoxin_Fe-bd_dom"/>
</dbReference>
<comment type="similarity">
    <text evidence="1">Belongs to the desulfoferrodoxin family.</text>
</comment>
<comment type="caution">
    <text evidence="7">The sequence shown here is derived from an EMBL/GenBank/DDBJ whole genome shotgun (WGS) entry which is preliminary data.</text>
</comment>
<dbReference type="NCBIfam" id="TIGR00332">
    <property type="entry name" value="neela_ferrous"/>
    <property type="match status" value="1"/>
</dbReference>
<evidence type="ECO:0000256" key="5">
    <source>
        <dbReference type="ARBA" id="ARBA00023004"/>
    </source>
</evidence>
<dbReference type="Gene3D" id="2.60.40.730">
    <property type="entry name" value="SOR catalytic domain"/>
    <property type="match status" value="1"/>
</dbReference>
<evidence type="ECO:0000256" key="1">
    <source>
        <dbReference type="ARBA" id="ARBA00005941"/>
    </source>
</evidence>
<feature type="domain" description="Desulfoferrodoxin ferrous iron-binding" evidence="6">
    <location>
        <begin position="11"/>
        <end position="124"/>
    </location>
</feature>
<reference evidence="7" key="1">
    <citation type="journal article" date="2020" name="mSystems">
        <title>Genome- and Community-Level Interaction Insights into Carbon Utilization and Element Cycling Functions of Hydrothermarchaeota in Hydrothermal Sediment.</title>
        <authorList>
            <person name="Zhou Z."/>
            <person name="Liu Y."/>
            <person name="Xu W."/>
            <person name="Pan J."/>
            <person name="Luo Z.H."/>
            <person name="Li M."/>
        </authorList>
    </citation>
    <scope>NUCLEOTIDE SEQUENCE [LARGE SCALE GENOMIC DNA]</scope>
    <source>
        <strain evidence="7">SpSt-876</strain>
    </source>
</reference>
<dbReference type="PANTHER" id="PTHR36541">
    <property type="entry name" value="SUPEROXIDE REDUCTASE-RELATED"/>
    <property type="match status" value="1"/>
</dbReference>
<dbReference type="GO" id="GO:0016491">
    <property type="term" value="F:oxidoreductase activity"/>
    <property type="evidence" value="ECO:0007669"/>
    <property type="project" value="InterPro"/>
</dbReference>
<evidence type="ECO:0000259" key="6">
    <source>
        <dbReference type="Pfam" id="PF01880"/>
    </source>
</evidence>